<proteinExistence type="predicted"/>
<keyword evidence="4" id="KW-1185">Reference proteome</keyword>
<name>A0A1I3X1U6_9GAMM</name>
<evidence type="ECO:0000313" key="1">
    <source>
        <dbReference type="EMBL" id="PHM38176.1"/>
    </source>
</evidence>
<reference evidence="3" key="1">
    <citation type="submission" date="2016-10" db="EMBL/GenBank/DDBJ databases">
        <authorList>
            <person name="Varghese N."/>
            <person name="Submissions S."/>
        </authorList>
    </citation>
    <scope>NUCLEOTIDE SEQUENCE [LARGE SCALE GENOMIC DNA]</scope>
    <source>
        <strain evidence="3">DSM 17908</strain>
    </source>
</reference>
<reference evidence="2" key="2">
    <citation type="submission" date="2016-10" db="EMBL/GenBank/DDBJ databases">
        <authorList>
            <person name="de Groot N.N."/>
        </authorList>
    </citation>
    <scope>NUCLEOTIDE SEQUENCE [LARGE SCALE GENOMIC DNA]</scope>
    <source>
        <strain evidence="2">DSM 17908</strain>
    </source>
</reference>
<dbReference type="Proteomes" id="UP000198919">
    <property type="component" value="Unassembled WGS sequence"/>
</dbReference>
<dbReference type="AlphaFoldDB" id="A0A1I3X1U6"/>
<dbReference type="Proteomes" id="UP000224607">
    <property type="component" value="Unassembled WGS sequence"/>
</dbReference>
<reference evidence="1 4" key="3">
    <citation type="journal article" date="2017" name="Nat. Microbiol.">
        <title>Natural product diversity associated with the nematode symbionts Photorhabdus and Xenorhabdus.</title>
        <authorList>
            <person name="Tobias N.J."/>
            <person name="Wolff H."/>
            <person name="Djahanschiri B."/>
            <person name="Grundmann F."/>
            <person name="Kronenwerth M."/>
            <person name="Shi Y.M."/>
            <person name="Simonyi S."/>
            <person name="Grun P."/>
            <person name="Shapiro-Ilan D."/>
            <person name="Pidot S.J."/>
            <person name="Stinear T.P."/>
            <person name="Ebersberger I."/>
            <person name="Bode H.B."/>
        </authorList>
    </citation>
    <scope>NUCLEOTIDE SEQUENCE [LARGE SCALE GENOMIC DNA]</scope>
    <source>
        <strain evidence="1 4">DSM 17908</strain>
    </source>
</reference>
<protein>
    <submittedName>
        <fullName evidence="2">Uncharacterized protein</fullName>
    </submittedName>
</protein>
<accession>A0A1I3X1U6</accession>
<sequence>MPQVHLNEKTAFNGCYAINRVKNRLCWHCQQSLKKHHVLSTSWTLCDIISGIFSQNHMG</sequence>
<evidence type="ECO:0000313" key="2">
    <source>
        <dbReference type="EMBL" id="SFK13259.1"/>
    </source>
</evidence>
<organism evidence="2 3">
    <name type="scientific">Xenorhabdus mauleonii</name>
    <dbReference type="NCBI Taxonomy" id="351675"/>
    <lineage>
        <taxon>Bacteria</taxon>
        <taxon>Pseudomonadati</taxon>
        <taxon>Pseudomonadota</taxon>
        <taxon>Gammaproteobacteria</taxon>
        <taxon>Enterobacterales</taxon>
        <taxon>Morganellaceae</taxon>
        <taxon>Xenorhabdus</taxon>
    </lineage>
</organism>
<dbReference type="EMBL" id="NITY01000017">
    <property type="protein sequence ID" value="PHM38176.1"/>
    <property type="molecule type" value="Genomic_DNA"/>
</dbReference>
<evidence type="ECO:0000313" key="4">
    <source>
        <dbReference type="Proteomes" id="UP000224607"/>
    </source>
</evidence>
<gene>
    <name evidence="2" type="ORF">SAMN05421680_13112</name>
    <name evidence="1" type="ORF">Xmau_03563</name>
</gene>
<evidence type="ECO:0000313" key="3">
    <source>
        <dbReference type="Proteomes" id="UP000198919"/>
    </source>
</evidence>
<dbReference type="EMBL" id="FORG01000031">
    <property type="protein sequence ID" value="SFK13259.1"/>
    <property type="molecule type" value="Genomic_DNA"/>
</dbReference>